<protein>
    <submittedName>
        <fullName evidence="2">Uncharacterized protein</fullName>
    </submittedName>
</protein>
<keyword evidence="3" id="KW-1185">Reference proteome</keyword>
<evidence type="ECO:0000313" key="2">
    <source>
        <dbReference type="EMBL" id="CAE7224946.1"/>
    </source>
</evidence>
<gene>
    <name evidence="2" type="ORF">SNAT2548_LOCUS8620</name>
</gene>
<feature type="region of interest" description="Disordered" evidence="1">
    <location>
        <begin position="80"/>
        <end position="99"/>
    </location>
</feature>
<evidence type="ECO:0000313" key="3">
    <source>
        <dbReference type="Proteomes" id="UP000604046"/>
    </source>
</evidence>
<dbReference type="EMBL" id="CAJNDS010000646">
    <property type="protein sequence ID" value="CAE7224946.1"/>
    <property type="molecule type" value="Genomic_DNA"/>
</dbReference>
<dbReference type="AlphaFoldDB" id="A0A812K701"/>
<name>A0A812K701_9DINO</name>
<sequence length="99" mass="11677">MYPSGWLDSSLAGFRYRLKVVPVCRTCLSVYKIIHDAITMIRVRRKAGHRKPPKDESENESVCCYQDLWAERELRRKHQEEEEERLGEARSVRSRDVLG</sequence>
<accession>A0A812K701</accession>
<organism evidence="2 3">
    <name type="scientific">Symbiodinium natans</name>
    <dbReference type="NCBI Taxonomy" id="878477"/>
    <lineage>
        <taxon>Eukaryota</taxon>
        <taxon>Sar</taxon>
        <taxon>Alveolata</taxon>
        <taxon>Dinophyceae</taxon>
        <taxon>Suessiales</taxon>
        <taxon>Symbiodiniaceae</taxon>
        <taxon>Symbiodinium</taxon>
    </lineage>
</organism>
<dbReference type="Proteomes" id="UP000604046">
    <property type="component" value="Unassembled WGS sequence"/>
</dbReference>
<comment type="caution">
    <text evidence="2">The sequence shown here is derived from an EMBL/GenBank/DDBJ whole genome shotgun (WGS) entry which is preliminary data.</text>
</comment>
<evidence type="ECO:0000256" key="1">
    <source>
        <dbReference type="SAM" id="MobiDB-lite"/>
    </source>
</evidence>
<proteinExistence type="predicted"/>
<reference evidence="2" key="1">
    <citation type="submission" date="2021-02" db="EMBL/GenBank/DDBJ databases">
        <authorList>
            <person name="Dougan E. K."/>
            <person name="Rhodes N."/>
            <person name="Thang M."/>
            <person name="Chan C."/>
        </authorList>
    </citation>
    <scope>NUCLEOTIDE SEQUENCE</scope>
</reference>